<keyword evidence="1" id="KW-0812">Transmembrane</keyword>
<dbReference type="RefSeq" id="WP_271714215.1">
    <property type="nucleotide sequence ID" value="NZ_AP024169.1"/>
</dbReference>
<feature type="transmembrane region" description="Helical" evidence="1">
    <location>
        <begin position="158"/>
        <end position="178"/>
    </location>
</feature>
<protein>
    <submittedName>
        <fullName evidence="2">Uncharacterized protein</fullName>
    </submittedName>
</protein>
<dbReference type="Proteomes" id="UP000595897">
    <property type="component" value="Chromosome"/>
</dbReference>
<keyword evidence="3" id="KW-1185">Reference proteome</keyword>
<accession>A0A7R7IAX4</accession>
<proteinExistence type="predicted"/>
<reference evidence="2 3" key="1">
    <citation type="submission" date="2020-11" db="EMBL/GenBank/DDBJ databases">
        <title>Draft genome sequencing of a Lachnospiraceae strain isolated from anoxic soil subjected to BSD treatment.</title>
        <authorList>
            <person name="Uek A."/>
            <person name="Tonouchi A."/>
        </authorList>
    </citation>
    <scope>NUCLEOTIDE SEQUENCE [LARGE SCALE GENOMIC DNA]</scope>
    <source>
        <strain evidence="2 3">TB5</strain>
    </source>
</reference>
<keyword evidence="1" id="KW-0472">Membrane</keyword>
<gene>
    <name evidence="2" type="ORF">bsdtb5_02070</name>
</gene>
<dbReference type="KEGG" id="ahb:bsdtb5_02070"/>
<evidence type="ECO:0000256" key="1">
    <source>
        <dbReference type="SAM" id="Phobius"/>
    </source>
</evidence>
<feature type="transmembrane region" description="Helical" evidence="1">
    <location>
        <begin position="28"/>
        <end position="50"/>
    </location>
</feature>
<organism evidence="2 3">
    <name type="scientific">Anaeromicropila herbilytica</name>
    <dbReference type="NCBI Taxonomy" id="2785025"/>
    <lineage>
        <taxon>Bacteria</taxon>
        <taxon>Bacillati</taxon>
        <taxon>Bacillota</taxon>
        <taxon>Clostridia</taxon>
        <taxon>Lachnospirales</taxon>
        <taxon>Lachnospiraceae</taxon>
        <taxon>Anaeromicropila</taxon>
    </lineage>
</organism>
<feature type="transmembrane region" description="Helical" evidence="1">
    <location>
        <begin position="56"/>
        <end position="75"/>
    </location>
</feature>
<feature type="transmembrane region" description="Helical" evidence="1">
    <location>
        <begin position="124"/>
        <end position="146"/>
    </location>
</feature>
<keyword evidence="1" id="KW-1133">Transmembrane helix</keyword>
<evidence type="ECO:0000313" key="3">
    <source>
        <dbReference type="Proteomes" id="UP000595897"/>
    </source>
</evidence>
<name>A0A7R7IAX4_9FIRM</name>
<sequence length="198" mass="23227">MRRSRTTDYTNTYSDLYKLKLRPNYKNMIFKVFLAIVFLIVCSVVIYLLSRKGTNKVTFLVLELLFQLFITYFFCRYASCYFGEGKGYIRIKNEFLAYLLIDRNAGNGRNVPPENTDKMSIQGLLSYLLGLTTLFIKLRSTFWVLIGSSRTLSDAESLFTSLSYLLLILACLITATKYDILKSREKRRFNGKKRRRKW</sequence>
<dbReference type="EMBL" id="AP024169">
    <property type="protein sequence ID" value="BCN28912.1"/>
    <property type="molecule type" value="Genomic_DNA"/>
</dbReference>
<evidence type="ECO:0000313" key="2">
    <source>
        <dbReference type="EMBL" id="BCN28912.1"/>
    </source>
</evidence>
<dbReference type="AlphaFoldDB" id="A0A7R7IAX4"/>